<organism evidence="1">
    <name type="scientific">Anguilla anguilla</name>
    <name type="common">European freshwater eel</name>
    <name type="synonym">Muraena anguilla</name>
    <dbReference type="NCBI Taxonomy" id="7936"/>
    <lineage>
        <taxon>Eukaryota</taxon>
        <taxon>Metazoa</taxon>
        <taxon>Chordata</taxon>
        <taxon>Craniata</taxon>
        <taxon>Vertebrata</taxon>
        <taxon>Euteleostomi</taxon>
        <taxon>Actinopterygii</taxon>
        <taxon>Neopterygii</taxon>
        <taxon>Teleostei</taxon>
        <taxon>Anguilliformes</taxon>
        <taxon>Anguillidae</taxon>
        <taxon>Anguilla</taxon>
    </lineage>
</organism>
<reference evidence="1" key="2">
    <citation type="journal article" date="2015" name="Fish Shellfish Immunol.">
        <title>Early steps in the European eel (Anguilla anguilla)-Vibrio vulnificus interaction in the gills: Role of the RtxA13 toxin.</title>
        <authorList>
            <person name="Callol A."/>
            <person name="Pajuelo D."/>
            <person name="Ebbesson L."/>
            <person name="Teles M."/>
            <person name="MacKenzie S."/>
            <person name="Amaro C."/>
        </authorList>
    </citation>
    <scope>NUCLEOTIDE SEQUENCE</scope>
</reference>
<name>A0A0E9WDZ8_ANGAN</name>
<sequence length="22" mass="2756">MQKKIYMSKKQLVIIYQFPQQL</sequence>
<evidence type="ECO:0000313" key="1">
    <source>
        <dbReference type="EMBL" id="JAH87765.1"/>
    </source>
</evidence>
<dbReference type="EMBL" id="GBXM01020812">
    <property type="protein sequence ID" value="JAH87765.1"/>
    <property type="molecule type" value="Transcribed_RNA"/>
</dbReference>
<accession>A0A0E9WDZ8</accession>
<protein>
    <submittedName>
        <fullName evidence="1">Uncharacterized protein</fullName>
    </submittedName>
</protein>
<proteinExistence type="predicted"/>
<reference evidence="1" key="1">
    <citation type="submission" date="2014-11" db="EMBL/GenBank/DDBJ databases">
        <authorList>
            <person name="Amaro Gonzalez C."/>
        </authorList>
    </citation>
    <scope>NUCLEOTIDE SEQUENCE</scope>
</reference>
<dbReference type="AlphaFoldDB" id="A0A0E9WDZ8"/>